<dbReference type="GO" id="GO:0006508">
    <property type="term" value="P:proteolysis"/>
    <property type="evidence" value="ECO:0007669"/>
    <property type="project" value="UniProtKB-KW"/>
</dbReference>
<dbReference type="HAMAP" id="MF_00161">
    <property type="entry name" value="LspA"/>
    <property type="match status" value="1"/>
</dbReference>
<comment type="catalytic activity">
    <reaction evidence="9">
        <text>Release of signal peptides from bacterial membrane prolipoproteins. Hydrolyzes -Xaa-Yaa-Zaa-|-(S,diacylglyceryl)Cys-, in which Xaa is hydrophobic (preferably Leu), and Yaa (Ala or Ser) and Zaa (Gly or Ala) have small, neutral side chains.</text>
        <dbReference type="EC" id="3.4.23.36"/>
    </reaction>
</comment>
<dbReference type="GO" id="GO:0005886">
    <property type="term" value="C:plasma membrane"/>
    <property type="evidence" value="ECO:0007669"/>
    <property type="project" value="UniProtKB-SubCell"/>
</dbReference>
<evidence type="ECO:0000256" key="3">
    <source>
        <dbReference type="ARBA" id="ARBA00022670"/>
    </source>
</evidence>
<protein>
    <recommendedName>
        <fullName evidence="9">Lipoprotein signal peptidase</fullName>
        <ecNumber evidence="9">3.4.23.36</ecNumber>
    </recommendedName>
    <alternativeName>
        <fullName evidence="9">Prolipoprotein signal peptidase</fullName>
    </alternativeName>
    <alternativeName>
        <fullName evidence="9">Signal peptidase II</fullName>
        <shortName evidence="9">SPase II</shortName>
    </alternativeName>
</protein>
<evidence type="ECO:0000256" key="7">
    <source>
        <dbReference type="ARBA" id="ARBA00022989"/>
    </source>
</evidence>
<dbReference type="NCBIfam" id="TIGR00077">
    <property type="entry name" value="lspA"/>
    <property type="match status" value="1"/>
</dbReference>
<feature type="active site" evidence="9">
    <location>
        <position position="124"/>
    </location>
</feature>
<dbReference type="AlphaFoldDB" id="A0A7C2EBZ3"/>
<comment type="function">
    <text evidence="9">This protein specifically catalyzes the removal of signal peptides from prolipoproteins.</text>
</comment>
<keyword evidence="6 9" id="KW-0378">Hydrolase</keyword>
<reference evidence="11" key="1">
    <citation type="journal article" date="2020" name="mSystems">
        <title>Genome- and Community-Level Interaction Insights into Carbon Utilization and Element Cycling Functions of Hydrothermarchaeota in Hydrothermal Sediment.</title>
        <authorList>
            <person name="Zhou Z."/>
            <person name="Liu Y."/>
            <person name="Xu W."/>
            <person name="Pan J."/>
            <person name="Luo Z.H."/>
            <person name="Li M."/>
        </authorList>
    </citation>
    <scope>NUCLEOTIDE SEQUENCE [LARGE SCALE GENOMIC DNA]</scope>
    <source>
        <strain evidence="11">SpSt-300</strain>
    </source>
</reference>
<name>A0A7C2EBZ3_9THEO</name>
<keyword evidence="7 9" id="KW-1133">Transmembrane helix</keyword>
<gene>
    <name evidence="9 11" type="primary">lspA</name>
    <name evidence="11" type="ORF">ENQ34_03070</name>
</gene>
<evidence type="ECO:0000313" key="11">
    <source>
        <dbReference type="EMBL" id="HEL65648.1"/>
    </source>
</evidence>
<keyword evidence="3 9" id="KW-0645">Protease</keyword>
<dbReference type="PRINTS" id="PR00781">
    <property type="entry name" value="LIPOSIGPTASE"/>
</dbReference>
<keyword evidence="5 9" id="KW-0064">Aspartyl protease</keyword>
<comment type="caution">
    <text evidence="9">Lacks conserved residue(s) required for the propagation of feature annotation.</text>
</comment>
<dbReference type="GO" id="GO:0004190">
    <property type="term" value="F:aspartic-type endopeptidase activity"/>
    <property type="evidence" value="ECO:0007669"/>
    <property type="project" value="UniProtKB-UniRule"/>
</dbReference>
<dbReference type="EMBL" id="DSMU01000199">
    <property type="protein sequence ID" value="HEL65648.1"/>
    <property type="molecule type" value="Genomic_DNA"/>
</dbReference>
<comment type="pathway">
    <text evidence="9">Protein modification; lipoprotein biosynthesis (signal peptide cleavage).</text>
</comment>
<comment type="subcellular location">
    <subcellularLocation>
        <location evidence="9">Cell membrane</location>
        <topology evidence="9">Multi-pass membrane protein</topology>
    </subcellularLocation>
</comment>
<keyword evidence="4 9" id="KW-0812">Transmembrane</keyword>
<evidence type="ECO:0000256" key="8">
    <source>
        <dbReference type="ARBA" id="ARBA00023136"/>
    </source>
</evidence>
<dbReference type="PANTHER" id="PTHR33695">
    <property type="entry name" value="LIPOPROTEIN SIGNAL PEPTIDASE"/>
    <property type="match status" value="1"/>
</dbReference>
<proteinExistence type="inferred from homology"/>
<evidence type="ECO:0000256" key="1">
    <source>
        <dbReference type="ARBA" id="ARBA00006139"/>
    </source>
</evidence>
<dbReference type="UniPathway" id="UPA00665"/>
<dbReference type="EC" id="3.4.23.36" evidence="9"/>
<evidence type="ECO:0000256" key="10">
    <source>
        <dbReference type="RuleBase" id="RU004181"/>
    </source>
</evidence>
<evidence type="ECO:0000256" key="4">
    <source>
        <dbReference type="ARBA" id="ARBA00022692"/>
    </source>
</evidence>
<feature type="transmembrane region" description="Helical" evidence="9">
    <location>
        <begin position="47"/>
        <end position="73"/>
    </location>
</feature>
<sequence length="142" mass="15493">MRNFYLAAGISLLFDQLAKLAVLQFLSRPAILLPGLLVLRRVQNPGAAFGLFTQYSLFLIVAGFLLSATFLLARKRLREAPAYWQTGAGLVLGGTLGNLADRLRLGHVVDFIDLGFWPVFNLADVAITCGVGIIILGLLREH</sequence>
<feature type="transmembrane region" description="Helical" evidence="9">
    <location>
        <begin position="120"/>
        <end position="139"/>
    </location>
</feature>
<keyword evidence="8 9" id="KW-0472">Membrane</keyword>
<accession>A0A7C2EBZ3</accession>
<dbReference type="InterPro" id="IPR001872">
    <property type="entry name" value="Peptidase_A8"/>
</dbReference>
<organism evidence="11">
    <name type="scientific">Ammonifex degensii</name>
    <dbReference type="NCBI Taxonomy" id="42838"/>
    <lineage>
        <taxon>Bacteria</taxon>
        <taxon>Bacillati</taxon>
        <taxon>Bacillota</taxon>
        <taxon>Clostridia</taxon>
        <taxon>Thermoanaerobacterales</taxon>
        <taxon>Thermoanaerobacteraceae</taxon>
        <taxon>Ammonifex</taxon>
    </lineage>
</organism>
<comment type="caution">
    <text evidence="11">The sequence shown here is derived from an EMBL/GenBank/DDBJ whole genome shotgun (WGS) entry which is preliminary data.</text>
</comment>
<dbReference type="Pfam" id="PF01252">
    <property type="entry name" value="Peptidase_A8"/>
    <property type="match status" value="1"/>
</dbReference>
<evidence type="ECO:0000256" key="9">
    <source>
        <dbReference type="HAMAP-Rule" id="MF_00161"/>
    </source>
</evidence>
<evidence type="ECO:0000256" key="6">
    <source>
        <dbReference type="ARBA" id="ARBA00022801"/>
    </source>
</evidence>
<keyword evidence="2 9" id="KW-1003">Cell membrane</keyword>
<evidence type="ECO:0000256" key="5">
    <source>
        <dbReference type="ARBA" id="ARBA00022750"/>
    </source>
</evidence>
<evidence type="ECO:0000256" key="2">
    <source>
        <dbReference type="ARBA" id="ARBA00022475"/>
    </source>
</evidence>
<comment type="similarity">
    <text evidence="1 9 10">Belongs to the peptidase A8 family.</text>
</comment>
<feature type="active site" evidence="9">
    <location>
        <position position="110"/>
    </location>
</feature>
<dbReference type="PANTHER" id="PTHR33695:SF1">
    <property type="entry name" value="LIPOPROTEIN SIGNAL PEPTIDASE"/>
    <property type="match status" value="1"/>
</dbReference>